<accession>W2M2S9</accession>
<dbReference type="AlphaFoldDB" id="W2M2S9"/>
<dbReference type="EMBL" id="KI677263">
    <property type="protein sequence ID" value="ETM03245.1"/>
    <property type="molecule type" value="Genomic_DNA"/>
</dbReference>
<dbReference type="Proteomes" id="UP000054423">
    <property type="component" value="Unassembled WGS sequence"/>
</dbReference>
<feature type="non-terminal residue" evidence="1">
    <location>
        <position position="1"/>
    </location>
</feature>
<sequence length="75" mass="8298">AYDYSSEIEFGGLTIHIDLILCVKFQTENLQTHSPLGAFNGAFYDTHANSRMSCNPLVGATSNHGRWGEVHAWEA</sequence>
<proteinExistence type="predicted"/>
<evidence type="ECO:0000313" key="1">
    <source>
        <dbReference type="EMBL" id="ETM03245.1"/>
    </source>
</evidence>
<organism evidence="1">
    <name type="scientific">Phytophthora nicotianae</name>
    <name type="common">Potato buckeye rot agent</name>
    <name type="synonym">Phytophthora parasitica</name>
    <dbReference type="NCBI Taxonomy" id="4792"/>
    <lineage>
        <taxon>Eukaryota</taxon>
        <taxon>Sar</taxon>
        <taxon>Stramenopiles</taxon>
        <taxon>Oomycota</taxon>
        <taxon>Peronosporomycetes</taxon>
        <taxon>Peronosporales</taxon>
        <taxon>Peronosporaceae</taxon>
        <taxon>Phytophthora</taxon>
    </lineage>
</organism>
<protein>
    <submittedName>
        <fullName evidence="1">Uncharacterized protein</fullName>
    </submittedName>
</protein>
<gene>
    <name evidence="1" type="ORF">L917_00507</name>
</gene>
<name>W2M2S9_PHYNI</name>
<reference evidence="1" key="1">
    <citation type="submission" date="2013-11" db="EMBL/GenBank/DDBJ databases">
        <title>The Genome Sequence of Phytophthora parasitica CHvinca01.</title>
        <authorList>
            <consortium name="The Broad Institute Genomics Platform"/>
            <person name="Russ C."/>
            <person name="Tyler B."/>
            <person name="Panabieres F."/>
            <person name="Shan W."/>
            <person name="Tripathy S."/>
            <person name="Grunwald N."/>
            <person name="Machado M."/>
            <person name="Johnson C.S."/>
            <person name="Arredondo F."/>
            <person name="Hong C."/>
            <person name="Coffey M."/>
            <person name="Young S.K."/>
            <person name="Zeng Q."/>
            <person name="Gargeya S."/>
            <person name="Fitzgerald M."/>
            <person name="Abouelleil A."/>
            <person name="Alvarado L."/>
            <person name="Chapman S.B."/>
            <person name="Gainer-Dewar J."/>
            <person name="Goldberg J."/>
            <person name="Griggs A."/>
            <person name="Gujja S."/>
            <person name="Hansen M."/>
            <person name="Howarth C."/>
            <person name="Imamovic A."/>
            <person name="Ireland A."/>
            <person name="Larimer J."/>
            <person name="McCowan C."/>
            <person name="Murphy C."/>
            <person name="Pearson M."/>
            <person name="Poon T.W."/>
            <person name="Priest M."/>
            <person name="Roberts A."/>
            <person name="Saif S."/>
            <person name="Shea T."/>
            <person name="Sykes S."/>
            <person name="Wortman J."/>
            <person name="Nusbaum C."/>
            <person name="Birren B."/>
        </authorList>
    </citation>
    <scope>NUCLEOTIDE SEQUENCE [LARGE SCALE GENOMIC DNA]</scope>
    <source>
        <strain evidence="1">CHvinca01</strain>
    </source>
</reference>